<feature type="active site" description="Proton donor" evidence="5">
    <location>
        <position position="147"/>
    </location>
</feature>
<feature type="site" description="Important for catalysis" evidence="7">
    <location>
        <position position="187"/>
    </location>
</feature>
<evidence type="ECO:0000256" key="2">
    <source>
        <dbReference type="ARBA" id="ARBA00011643"/>
    </source>
</evidence>
<dbReference type="OrthoDB" id="6718861at2759"/>
<dbReference type="Gene3D" id="3.40.50.720">
    <property type="entry name" value="NAD(P)-binding Rossmann-like Domain"/>
    <property type="match status" value="1"/>
</dbReference>
<comment type="subunit">
    <text evidence="2">Homohexamer.</text>
</comment>
<dbReference type="InterPro" id="IPR006095">
    <property type="entry name" value="Glu/Leu/Phe/Val/Trp_DH"/>
</dbReference>
<reference evidence="10" key="1">
    <citation type="journal article" date="2010" name="Science">
        <title>Plasticity of animal genome architecture unmasked by rapid evolution of a pelagic tunicate.</title>
        <authorList>
            <person name="Denoeud F."/>
            <person name="Henriet S."/>
            <person name="Mungpakdee S."/>
            <person name="Aury J.M."/>
            <person name="Da Silva C."/>
            <person name="Brinkmann H."/>
            <person name="Mikhaleva J."/>
            <person name="Olsen L.C."/>
            <person name="Jubin C."/>
            <person name="Canestro C."/>
            <person name="Bouquet J.M."/>
            <person name="Danks G."/>
            <person name="Poulain J."/>
            <person name="Campsteijn C."/>
            <person name="Adamski M."/>
            <person name="Cross I."/>
            <person name="Yadetie F."/>
            <person name="Muffato M."/>
            <person name="Louis A."/>
            <person name="Butcher S."/>
            <person name="Tsagkogeorga G."/>
            <person name="Konrad A."/>
            <person name="Singh S."/>
            <person name="Jensen M.F."/>
            <person name="Cong E.H."/>
            <person name="Eikeseth-Otteraa H."/>
            <person name="Noel B."/>
            <person name="Anthouard V."/>
            <person name="Porcel B.M."/>
            <person name="Kachouri-Lafond R."/>
            <person name="Nishino A."/>
            <person name="Ugolini M."/>
            <person name="Chourrout P."/>
            <person name="Nishida H."/>
            <person name="Aasland R."/>
            <person name="Huzurbazar S."/>
            <person name="Westhof E."/>
            <person name="Delsuc F."/>
            <person name="Lehrach H."/>
            <person name="Reinhardt R."/>
            <person name="Weissenbach J."/>
            <person name="Roy S.W."/>
            <person name="Artiguenave F."/>
            <person name="Postlethwait J.H."/>
            <person name="Manak J.R."/>
            <person name="Thompson E.M."/>
            <person name="Jaillon O."/>
            <person name="Du Pasquier L."/>
            <person name="Boudinot P."/>
            <person name="Liberles D.A."/>
            <person name="Volff J.N."/>
            <person name="Philippe H."/>
            <person name="Lenhard B."/>
            <person name="Roest Crollius H."/>
            <person name="Wincker P."/>
            <person name="Chourrout D."/>
        </authorList>
    </citation>
    <scope>NUCLEOTIDE SEQUENCE [LARGE SCALE GENOMIC DNA]</scope>
</reference>
<dbReference type="InterPro" id="IPR050724">
    <property type="entry name" value="Glu_Leu_Phe_Val_DH"/>
</dbReference>
<name>E4XED8_OIKDI</name>
<evidence type="ECO:0000256" key="6">
    <source>
        <dbReference type="PIRSR" id="PIRSR000185-2"/>
    </source>
</evidence>
<protein>
    <recommendedName>
        <fullName evidence="4">Glutamate dehydrogenase</fullName>
    </recommendedName>
</protein>
<feature type="binding site" evidence="6">
    <location>
        <position position="230"/>
    </location>
    <ligand>
        <name>NAD(+)</name>
        <dbReference type="ChEBI" id="CHEBI:57540"/>
    </ligand>
</feature>
<accession>E4XED8</accession>
<dbReference type="PRINTS" id="PR00082">
    <property type="entry name" value="GLFDHDRGNASE"/>
</dbReference>
<dbReference type="EMBL" id="FN653041">
    <property type="protein sequence ID" value="CBY09541.1"/>
    <property type="molecule type" value="Genomic_DNA"/>
</dbReference>
<dbReference type="GO" id="GO:0005829">
    <property type="term" value="C:cytosol"/>
    <property type="evidence" value="ECO:0007669"/>
    <property type="project" value="TreeGrafter"/>
</dbReference>
<sequence length="466" mass="51338">MKNHVFFGSDSLVSLEIVSIEISEISFQEKIKNFIIGRDPSQPEFLQAVLEMTGSLETLFESNPAYFEIFKILCEPERVITFRVPWLDDKNNLQINRGWRVQFNQCLGPYKGGLRFHKSVNLSILKFLGFEQTFKNALTGLPLGGGKGGSDFDPKGKSDREVQKFCQSFMTEMSKYIGANIDVPAGDIGVGEREIGYLFGQFKRMRGSHEGTVTGKGIGYGGTHGRSSSTGFGLIYILQNCFKSLNESIVGKKINISGSGNVALFAAQKAIRQGAIVQTLSDSNGFIFWEDGMTESQLDEIILLKTKTRGRLSEILLDSVAYHENYKPWKIACDVALPCATQNELDVNDAKQLVENGCRFIFEGANMPSTAEAIDHFKSSKCVFLPGKAGNAGGVAGSGFEMTQNSQRFYWTEAEFDEKLKTTMTQIWKTVSETSAELGHPGDYLLGANCAGFKIVADAMLANGFC</sequence>
<feature type="binding site" evidence="6">
    <location>
        <position position="261"/>
    </location>
    <ligand>
        <name>NAD(+)</name>
        <dbReference type="ChEBI" id="CHEBI:57540"/>
    </ligand>
</feature>
<dbReference type="SMART" id="SM00839">
    <property type="entry name" value="ELFV_dehydrog"/>
    <property type="match status" value="1"/>
</dbReference>
<dbReference type="FunFam" id="3.40.50.720:FF:000030">
    <property type="entry name" value="Glutamate dehydrogenase"/>
    <property type="match status" value="1"/>
</dbReference>
<dbReference type="GO" id="GO:0000166">
    <property type="term" value="F:nucleotide binding"/>
    <property type="evidence" value="ECO:0007669"/>
    <property type="project" value="UniProtKB-KW"/>
</dbReference>
<dbReference type="PROSITE" id="PS00074">
    <property type="entry name" value="GLFV_DEHYDROGENASE"/>
    <property type="match status" value="1"/>
</dbReference>
<dbReference type="Pfam" id="PF00208">
    <property type="entry name" value="ELFV_dehydrog"/>
    <property type="match status" value="1"/>
</dbReference>
<feature type="binding site" evidence="6">
    <location>
        <position position="135"/>
    </location>
    <ligand>
        <name>substrate</name>
    </ligand>
</feature>
<evidence type="ECO:0000256" key="3">
    <source>
        <dbReference type="ARBA" id="ARBA00023002"/>
    </source>
</evidence>
<evidence type="ECO:0000256" key="5">
    <source>
        <dbReference type="PIRSR" id="PIRSR000185-1"/>
    </source>
</evidence>
<evidence type="ECO:0000313" key="11">
    <source>
        <dbReference type="Proteomes" id="UP000001307"/>
    </source>
</evidence>
<dbReference type="PIRSF" id="PIRSF000185">
    <property type="entry name" value="Glu_DH"/>
    <property type="match status" value="1"/>
</dbReference>
<dbReference type="InterPro" id="IPR046346">
    <property type="entry name" value="Aminoacid_DH-like_N_sf"/>
</dbReference>
<dbReference type="NCBIfam" id="NF006929">
    <property type="entry name" value="PRK09414.1"/>
    <property type="match status" value="1"/>
</dbReference>
<keyword evidence="6" id="KW-0520">NAD</keyword>
<evidence type="ECO:0000256" key="4">
    <source>
        <dbReference type="PIRNR" id="PIRNR000185"/>
    </source>
</evidence>
<dbReference type="InterPro" id="IPR036291">
    <property type="entry name" value="NAD(P)-bd_dom_sf"/>
</dbReference>
<evidence type="ECO:0000256" key="8">
    <source>
        <dbReference type="RuleBase" id="RU004417"/>
    </source>
</evidence>
<keyword evidence="11" id="KW-1185">Reference proteome</keyword>
<feature type="domain" description="Glutamate/phenylalanine/leucine/valine/L-tryptophan dehydrogenase C-terminal" evidence="9">
    <location>
        <begin position="223"/>
        <end position="464"/>
    </location>
</feature>
<gene>
    <name evidence="10" type="ORF">GSOID_T00008544001</name>
</gene>
<dbReference type="PANTHER" id="PTHR43571:SF1">
    <property type="entry name" value="NADP-SPECIFIC GLUTAMATE DEHYDROGENASE 1-RELATED"/>
    <property type="match status" value="1"/>
</dbReference>
<dbReference type="Proteomes" id="UP000001307">
    <property type="component" value="Unassembled WGS sequence"/>
</dbReference>
<dbReference type="InterPro" id="IPR006097">
    <property type="entry name" value="Glu/Leu/Phe/Val/Trp_DH_dimer"/>
</dbReference>
<dbReference type="AlphaFoldDB" id="E4XED8"/>
<proteinExistence type="inferred from homology"/>
<feature type="binding site" evidence="6">
    <location>
        <position position="132"/>
    </location>
    <ligand>
        <name>substrate</name>
    </ligand>
</feature>
<dbReference type="Gene3D" id="3.40.50.10860">
    <property type="entry name" value="Leucine Dehydrogenase, chain A, domain 1"/>
    <property type="match status" value="1"/>
</dbReference>
<dbReference type="InterPro" id="IPR014362">
    <property type="entry name" value="Glu_DH"/>
</dbReference>
<organism evidence="10">
    <name type="scientific">Oikopleura dioica</name>
    <name type="common">Tunicate</name>
    <dbReference type="NCBI Taxonomy" id="34765"/>
    <lineage>
        <taxon>Eukaryota</taxon>
        <taxon>Metazoa</taxon>
        <taxon>Chordata</taxon>
        <taxon>Tunicata</taxon>
        <taxon>Appendicularia</taxon>
        <taxon>Copelata</taxon>
        <taxon>Oikopleuridae</taxon>
        <taxon>Oikopleura</taxon>
    </lineage>
</organism>
<feature type="binding site" evidence="6">
    <location>
        <position position="111"/>
    </location>
    <ligand>
        <name>substrate</name>
    </ligand>
</feature>
<dbReference type="GO" id="GO:0006537">
    <property type="term" value="P:glutamate biosynthetic process"/>
    <property type="evidence" value="ECO:0007669"/>
    <property type="project" value="TreeGrafter"/>
</dbReference>
<evidence type="ECO:0000256" key="1">
    <source>
        <dbReference type="ARBA" id="ARBA00006382"/>
    </source>
</evidence>
<keyword evidence="6" id="KW-0547">Nucleotide-binding</keyword>
<dbReference type="InterPro" id="IPR033524">
    <property type="entry name" value="Glu/Leu/Phe/Val_DH_AS"/>
</dbReference>
<dbReference type="FunFam" id="3.40.50.10860:FF:000002">
    <property type="entry name" value="Glutamate dehydrogenase"/>
    <property type="match status" value="1"/>
</dbReference>
<dbReference type="SUPFAM" id="SSF51735">
    <property type="entry name" value="NAD(P)-binding Rossmann-fold domains"/>
    <property type="match status" value="1"/>
</dbReference>
<dbReference type="InterPro" id="IPR006096">
    <property type="entry name" value="Glu/Leu/Phe/Val/Trp_DH_C"/>
</dbReference>
<feature type="binding site" evidence="6">
    <location>
        <position position="398"/>
    </location>
    <ligand>
        <name>substrate</name>
    </ligand>
</feature>
<feature type="binding site" evidence="6">
    <location>
        <position position="186"/>
    </location>
    <ligand>
        <name>substrate</name>
    </ligand>
</feature>
<dbReference type="SUPFAM" id="SSF53223">
    <property type="entry name" value="Aminoacid dehydrogenase-like, N-terminal domain"/>
    <property type="match status" value="1"/>
</dbReference>
<dbReference type="Pfam" id="PF02812">
    <property type="entry name" value="ELFV_dehydrog_N"/>
    <property type="match status" value="1"/>
</dbReference>
<keyword evidence="3 4" id="KW-0560">Oxidoreductase</keyword>
<dbReference type="Gene3D" id="1.10.285.10">
    <property type="entry name" value="Glutamate Dehydrogenase, chain A, domain 3"/>
    <property type="match status" value="2"/>
</dbReference>
<comment type="similarity">
    <text evidence="1 4 8">Belongs to the Glu/Leu/Phe/Val dehydrogenases family.</text>
</comment>
<dbReference type="GO" id="GO:0004354">
    <property type="term" value="F:glutamate dehydrogenase (NADP+) activity"/>
    <property type="evidence" value="ECO:0007669"/>
    <property type="project" value="TreeGrafter"/>
</dbReference>
<evidence type="ECO:0000259" key="9">
    <source>
        <dbReference type="SMART" id="SM00839"/>
    </source>
</evidence>
<evidence type="ECO:0000313" key="10">
    <source>
        <dbReference type="EMBL" id="CBY09541.1"/>
    </source>
</evidence>
<dbReference type="PANTHER" id="PTHR43571">
    <property type="entry name" value="NADP-SPECIFIC GLUTAMATE DEHYDROGENASE 1-RELATED"/>
    <property type="match status" value="1"/>
</dbReference>
<evidence type="ECO:0000256" key="7">
    <source>
        <dbReference type="PIRSR" id="PIRSR000185-3"/>
    </source>
</evidence>
<dbReference type="InParanoid" id="E4XED8"/>